<sequence length="199" mass="21903">MIRFYTTRLSWSLSRAIAVRVSRAPEHAPPICRRLAPSATLMSSVGITASINPTAVDVTASAARRSAPAPTPLFNYRADNGAEPAAARRTDVPGARALINDNVHDARRAPRNGPLHASLVGSSISPHLSQNVRKFDPYNVFLFAFKPHYHESHSTDVVFGYRRRRTSLTQIVSQINLATFRLVKPVTNSSAGWTFNKKD</sequence>
<protein>
    <submittedName>
        <fullName evidence="1">Uncharacterized protein</fullName>
    </submittedName>
</protein>
<evidence type="ECO:0000313" key="1">
    <source>
        <dbReference type="EMBL" id="GBP52194.1"/>
    </source>
</evidence>
<proteinExistence type="predicted"/>
<name>A0A4C1WQ18_EUMVA</name>
<evidence type="ECO:0000313" key="2">
    <source>
        <dbReference type="Proteomes" id="UP000299102"/>
    </source>
</evidence>
<reference evidence="1 2" key="1">
    <citation type="journal article" date="2019" name="Commun. Biol.">
        <title>The bagworm genome reveals a unique fibroin gene that provides high tensile strength.</title>
        <authorList>
            <person name="Kono N."/>
            <person name="Nakamura H."/>
            <person name="Ohtoshi R."/>
            <person name="Tomita M."/>
            <person name="Numata K."/>
            <person name="Arakawa K."/>
        </authorList>
    </citation>
    <scope>NUCLEOTIDE SEQUENCE [LARGE SCALE GENOMIC DNA]</scope>
</reference>
<organism evidence="1 2">
    <name type="scientific">Eumeta variegata</name>
    <name type="common">Bagworm moth</name>
    <name type="synonym">Eumeta japonica</name>
    <dbReference type="NCBI Taxonomy" id="151549"/>
    <lineage>
        <taxon>Eukaryota</taxon>
        <taxon>Metazoa</taxon>
        <taxon>Ecdysozoa</taxon>
        <taxon>Arthropoda</taxon>
        <taxon>Hexapoda</taxon>
        <taxon>Insecta</taxon>
        <taxon>Pterygota</taxon>
        <taxon>Neoptera</taxon>
        <taxon>Endopterygota</taxon>
        <taxon>Lepidoptera</taxon>
        <taxon>Glossata</taxon>
        <taxon>Ditrysia</taxon>
        <taxon>Tineoidea</taxon>
        <taxon>Psychidae</taxon>
        <taxon>Oiketicinae</taxon>
        <taxon>Eumeta</taxon>
    </lineage>
</organism>
<keyword evidence="2" id="KW-1185">Reference proteome</keyword>
<comment type="caution">
    <text evidence="1">The sequence shown here is derived from an EMBL/GenBank/DDBJ whole genome shotgun (WGS) entry which is preliminary data.</text>
</comment>
<dbReference type="AlphaFoldDB" id="A0A4C1WQ18"/>
<dbReference type="Proteomes" id="UP000299102">
    <property type="component" value="Unassembled WGS sequence"/>
</dbReference>
<gene>
    <name evidence="1" type="ORF">EVAR_87579_1</name>
</gene>
<dbReference type="EMBL" id="BGZK01000597">
    <property type="protein sequence ID" value="GBP52194.1"/>
    <property type="molecule type" value="Genomic_DNA"/>
</dbReference>
<accession>A0A4C1WQ18</accession>